<dbReference type="PROSITE" id="PS01081">
    <property type="entry name" value="HTH_TETR_1"/>
    <property type="match status" value="1"/>
</dbReference>
<evidence type="ECO:0000313" key="7">
    <source>
        <dbReference type="Proteomes" id="UP000094769"/>
    </source>
</evidence>
<dbReference type="Gene3D" id="1.10.357.10">
    <property type="entry name" value="Tetracycline Repressor, domain 2"/>
    <property type="match status" value="1"/>
</dbReference>
<evidence type="ECO:0000256" key="4">
    <source>
        <dbReference type="PROSITE-ProRule" id="PRU00335"/>
    </source>
</evidence>
<dbReference type="EMBL" id="MARB01000042">
    <property type="protein sequence ID" value="ODJ85644.1"/>
    <property type="molecule type" value="Genomic_DNA"/>
</dbReference>
<dbReference type="SUPFAM" id="SSF48498">
    <property type="entry name" value="Tetracyclin repressor-like, C-terminal domain"/>
    <property type="match status" value="1"/>
</dbReference>
<dbReference type="GO" id="GO:0003677">
    <property type="term" value="F:DNA binding"/>
    <property type="evidence" value="ECO:0007669"/>
    <property type="project" value="UniProtKB-UniRule"/>
</dbReference>
<keyword evidence="7" id="KW-1185">Reference proteome</keyword>
<keyword evidence="1" id="KW-0805">Transcription regulation</keyword>
<dbReference type="InterPro" id="IPR036271">
    <property type="entry name" value="Tet_transcr_reg_TetR-rel_C_sf"/>
</dbReference>
<keyword evidence="3" id="KW-0804">Transcription</keyword>
<sequence>MSAGRKRTFEKSDALDKAMRVFWEHGYAGTSVSDLTKVLGINKPSLYSAFGNKEQLFAKALEHYMSHYGAPLLERLTQPADLPFADRVRAYMLGIVDLINSDDSPKGCLFVKSCCETGSSALPEDISLSLQEMRQVNAQLLTKAVQAEQKRGLLLQTAKPRDIAEYLLSVLYGLSVLARQGKSRRELVRIVNVAITALPMSQA</sequence>
<organism evidence="6 7">
    <name type="scientific">Candidatus Thiodiazotropha endolucinida</name>
    <dbReference type="NCBI Taxonomy" id="1655433"/>
    <lineage>
        <taxon>Bacteria</taxon>
        <taxon>Pseudomonadati</taxon>
        <taxon>Pseudomonadota</taxon>
        <taxon>Gammaproteobacteria</taxon>
        <taxon>Chromatiales</taxon>
        <taxon>Sedimenticolaceae</taxon>
        <taxon>Candidatus Thiodiazotropha</taxon>
    </lineage>
</organism>
<dbReference type="Pfam" id="PF00440">
    <property type="entry name" value="TetR_N"/>
    <property type="match status" value="1"/>
</dbReference>
<dbReference type="InterPro" id="IPR023772">
    <property type="entry name" value="DNA-bd_HTH_TetR-type_CS"/>
</dbReference>
<evidence type="ECO:0000256" key="2">
    <source>
        <dbReference type="ARBA" id="ARBA00023125"/>
    </source>
</evidence>
<evidence type="ECO:0000259" key="5">
    <source>
        <dbReference type="PROSITE" id="PS50977"/>
    </source>
</evidence>
<feature type="domain" description="HTH tetR-type" evidence="5">
    <location>
        <begin position="8"/>
        <end position="68"/>
    </location>
</feature>
<dbReference type="AlphaFoldDB" id="A0A7Z1AE35"/>
<evidence type="ECO:0000313" key="6">
    <source>
        <dbReference type="EMBL" id="ODJ85644.1"/>
    </source>
</evidence>
<comment type="caution">
    <text evidence="6">The sequence shown here is derived from an EMBL/GenBank/DDBJ whole genome shotgun (WGS) entry which is preliminary data.</text>
</comment>
<dbReference type="PROSITE" id="PS50977">
    <property type="entry name" value="HTH_TETR_2"/>
    <property type="match status" value="1"/>
</dbReference>
<dbReference type="InterPro" id="IPR009057">
    <property type="entry name" value="Homeodomain-like_sf"/>
</dbReference>
<dbReference type="SUPFAM" id="SSF46689">
    <property type="entry name" value="Homeodomain-like"/>
    <property type="match status" value="1"/>
</dbReference>
<reference evidence="6 7" key="1">
    <citation type="submission" date="2016-06" db="EMBL/GenBank/DDBJ databases">
        <title>Genome sequence of endosymbiont of Candidatus Endolucinida thiodiazotropha.</title>
        <authorList>
            <person name="Poehlein A."/>
            <person name="Koenig S."/>
            <person name="Heiden S.E."/>
            <person name="Thuermer A."/>
            <person name="Voget S."/>
            <person name="Daniel R."/>
            <person name="Markert S."/>
            <person name="Gros O."/>
            <person name="Schweder T."/>
        </authorList>
    </citation>
    <scope>NUCLEOTIDE SEQUENCE [LARGE SCALE GENOMIC DNA]</scope>
    <source>
        <strain evidence="6 7">COS</strain>
    </source>
</reference>
<dbReference type="PANTHER" id="PTHR47506:SF1">
    <property type="entry name" value="HTH-TYPE TRANSCRIPTIONAL REGULATOR YJDC"/>
    <property type="match status" value="1"/>
</dbReference>
<dbReference type="Proteomes" id="UP000094769">
    <property type="component" value="Unassembled WGS sequence"/>
</dbReference>
<dbReference type="RefSeq" id="WP_162420307.1">
    <property type="nucleotide sequence ID" value="NZ_MARB01000042.1"/>
</dbReference>
<dbReference type="InterPro" id="IPR001647">
    <property type="entry name" value="HTH_TetR"/>
</dbReference>
<dbReference type="PANTHER" id="PTHR47506">
    <property type="entry name" value="TRANSCRIPTIONAL REGULATORY PROTEIN"/>
    <property type="match status" value="1"/>
</dbReference>
<name>A0A7Z1AE35_9GAMM</name>
<proteinExistence type="predicted"/>
<gene>
    <name evidence="6" type="primary">comR</name>
    <name evidence="6" type="ORF">CODIS_41330</name>
</gene>
<dbReference type="PRINTS" id="PR00455">
    <property type="entry name" value="HTHTETR"/>
</dbReference>
<feature type="DNA-binding region" description="H-T-H motif" evidence="4">
    <location>
        <begin position="31"/>
        <end position="50"/>
    </location>
</feature>
<evidence type="ECO:0000256" key="3">
    <source>
        <dbReference type="ARBA" id="ARBA00023163"/>
    </source>
</evidence>
<dbReference type="Gene3D" id="1.10.10.60">
    <property type="entry name" value="Homeodomain-like"/>
    <property type="match status" value="1"/>
</dbReference>
<accession>A0A7Z1AE35</accession>
<keyword evidence="2 4" id="KW-0238">DNA-binding</keyword>
<protein>
    <submittedName>
        <fullName evidence="6">HTH-type transcriptional repressor ComR</fullName>
    </submittedName>
</protein>
<evidence type="ECO:0000256" key="1">
    <source>
        <dbReference type="ARBA" id="ARBA00023015"/>
    </source>
</evidence>